<dbReference type="PANTHER" id="PTHR47615">
    <property type="entry name" value="COILED-COIL DOMAIN-CONTAINING PROTEIN 158"/>
    <property type="match status" value="1"/>
</dbReference>
<name>A0A3M0L2R5_HIRRU</name>
<organism evidence="3 4">
    <name type="scientific">Hirundo rustica rustica</name>
    <dbReference type="NCBI Taxonomy" id="333673"/>
    <lineage>
        <taxon>Eukaryota</taxon>
        <taxon>Metazoa</taxon>
        <taxon>Chordata</taxon>
        <taxon>Craniata</taxon>
        <taxon>Vertebrata</taxon>
        <taxon>Euteleostomi</taxon>
        <taxon>Archelosauria</taxon>
        <taxon>Archosauria</taxon>
        <taxon>Dinosauria</taxon>
        <taxon>Saurischia</taxon>
        <taxon>Theropoda</taxon>
        <taxon>Coelurosauria</taxon>
        <taxon>Aves</taxon>
        <taxon>Neognathae</taxon>
        <taxon>Neoaves</taxon>
        <taxon>Telluraves</taxon>
        <taxon>Australaves</taxon>
        <taxon>Passeriformes</taxon>
        <taxon>Sylvioidea</taxon>
        <taxon>Hirundinidae</taxon>
        <taxon>Hirundo</taxon>
    </lineage>
</organism>
<dbReference type="AlphaFoldDB" id="A0A3M0L2R5"/>
<comment type="caution">
    <text evidence="3">The sequence shown here is derived from an EMBL/GenBank/DDBJ whole genome shotgun (WGS) entry which is preliminary data.</text>
</comment>
<evidence type="ECO:0000313" key="3">
    <source>
        <dbReference type="EMBL" id="RMC13607.1"/>
    </source>
</evidence>
<dbReference type="InterPro" id="IPR031809">
    <property type="entry name" value="CCDC158"/>
</dbReference>
<feature type="coiled-coil region" evidence="1">
    <location>
        <begin position="26"/>
        <end position="97"/>
    </location>
</feature>
<reference evidence="3 4" key="1">
    <citation type="submission" date="2018-07" db="EMBL/GenBank/DDBJ databases">
        <title>A high quality draft genome assembly of the barn swallow (H. rustica rustica).</title>
        <authorList>
            <person name="Formenti G."/>
            <person name="Chiara M."/>
            <person name="Poveda L."/>
            <person name="Francoijs K.-J."/>
            <person name="Bonisoli-Alquati A."/>
            <person name="Canova L."/>
            <person name="Gianfranceschi L."/>
            <person name="Horner D.S."/>
            <person name="Saino N."/>
        </authorList>
    </citation>
    <scope>NUCLEOTIDE SEQUENCE [LARGE SCALE GENOMIC DNA]</scope>
    <source>
        <strain evidence="3">Chelidonia</strain>
        <tissue evidence="3">Blood</tissue>
    </source>
</reference>
<protein>
    <submittedName>
        <fullName evidence="3">Uncharacterized protein</fullName>
    </submittedName>
</protein>
<dbReference type="STRING" id="333673.A0A3M0L2R5"/>
<feature type="compositionally biased region" description="Basic and acidic residues" evidence="2">
    <location>
        <begin position="188"/>
        <end position="204"/>
    </location>
</feature>
<keyword evidence="4" id="KW-1185">Reference proteome</keyword>
<dbReference type="Proteomes" id="UP000269221">
    <property type="component" value="Unassembled WGS sequence"/>
</dbReference>
<proteinExistence type="predicted"/>
<dbReference type="Pfam" id="PF15921">
    <property type="entry name" value="CCDC158"/>
    <property type="match status" value="2"/>
</dbReference>
<accession>A0A3M0L2R5</accession>
<evidence type="ECO:0000256" key="2">
    <source>
        <dbReference type="SAM" id="MobiDB-lite"/>
    </source>
</evidence>
<feature type="region of interest" description="Disordered" evidence="2">
    <location>
        <begin position="177"/>
        <end position="204"/>
    </location>
</feature>
<evidence type="ECO:0000313" key="4">
    <source>
        <dbReference type="Proteomes" id="UP000269221"/>
    </source>
</evidence>
<keyword evidence="1" id="KW-0175">Coiled coil</keyword>
<dbReference type="PANTHER" id="PTHR47615:SF1">
    <property type="entry name" value="COILED-COIL DOMAIN-CONTAINING PROTEIN 158"/>
    <property type="match status" value="1"/>
</dbReference>
<dbReference type="OrthoDB" id="9218692at2759"/>
<gene>
    <name evidence="3" type="ORF">DUI87_08683</name>
</gene>
<sequence>MEARLSELELEKVQLVSTCTERLQALHDAKLEKDELLQELRAGQRELAGLAALEAAARMQKQITAKRGQADALQSTVKFLEEAMANTAKEKHYLREENSKLSQKLSCVRTENIRLAGDVEILRSQDKWLKEKLSKMETALDKASLQFAECQEQEAMRCRLQRTLDVRVSAFLRSVGPTSATSPMIRAQEVKTKKSKEKERQLFK</sequence>
<evidence type="ECO:0000256" key="1">
    <source>
        <dbReference type="SAM" id="Coils"/>
    </source>
</evidence>
<dbReference type="EMBL" id="QRBI01000105">
    <property type="protein sequence ID" value="RMC13607.1"/>
    <property type="molecule type" value="Genomic_DNA"/>
</dbReference>